<dbReference type="InterPro" id="IPR045455">
    <property type="entry name" value="NrS-1_pol-like_helicase"/>
</dbReference>
<proteinExistence type="predicted"/>
<dbReference type="CDD" id="cd04859">
    <property type="entry name" value="Prim_Pol"/>
    <property type="match status" value="1"/>
</dbReference>
<dbReference type="EMBL" id="JALIEB010000006">
    <property type="protein sequence ID" value="MCV3271945.1"/>
    <property type="molecule type" value="Genomic_DNA"/>
</dbReference>
<comment type="caution">
    <text evidence="3">The sequence shown here is derived from an EMBL/GenBank/DDBJ whole genome shotgun (WGS) entry which is preliminary data.</text>
</comment>
<reference evidence="3 4" key="1">
    <citation type="submission" date="2022-04" db="EMBL/GenBank/DDBJ databases">
        <title>Roseobacter sp. WL0113 is a bacterium isolated from neritic sediment.</title>
        <authorList>
            <person name="Wang L."/>
            <person name="He W."/>
            <person name="Zhang D.-F."/>
        </authorList>
    </citation>
    <scope>NUCLEOTIDE SEQUENCE [LARGE SCALE GENOMIC DNA]</scope>
    <source>
        <strain evidence="3 4">WL0113</strain>
    </source>
</reference>
<sequence length="802" mass="89808">MTGQSKTQPAELAPLIEAGYQLIPLHNHAYEDEHKGKRRKRGKSPIHGNWTKRPYRSADQVDHMETGDNVGVRLTAADLILDVDPRNFPEGETLDTSLNPFVDLVLWTGMDPDQFPTVVTGGGGLHVYMTKPEGVSTRDSLGEDFPGVEFKSLGRQVVAPGSIHPDTLRPYTWDRDRPELDAFGADPAPDGLLDLVRRPDGAAPTGGGEHDQEELAVMLEALDPEDFQDHADWLQLMQASHHATAGDGRDEFIEWCTRDPEYADHGTIIGLRWDSLHADNKGARVTYKTLHKLLRDAGAEDAIPQTPAADDFDDLDEETLSALAERERKEDRKIGETSVRERLSVRRIDLKGAKRDLVYVSLAGGVVDLRSGRAWRTVELAATHFAGSRMTVEPEKPKDGGDGPKRGRPPQPKEIRVVNVWVGDRNGDRKTVDVMTWAPGRRAICAPPEGRGEAVNVWSKLTFKEAPKDWTERAAKFVNHVRWLLPDGDDADDFLDWIAHIVQHPGVLPHTAWLMITSKRGVGRNWVASVLARVLAGHAALGVDLGDVLGGSFNERLSEKLLLVVDETREGSGADRHRKANKLQKVITEEHREINPKFGLKSVQYNCCRFLMFSNFMDALPIDDRDRRIRVAYNPESVRAPSYYRDLYETRRDPQFVASVARFLRERDLSSFNPGLPAPMTDAKRSVVEFLETEEHRELKALFAEWPADLIGMSDVMDHLEATCDGFPSNLKFIVDEAGGSVTQRRFNKRGSGGAKKDRVVIARRGEWDALRVKRERPAVMAKIIDAARAKWRAREKATEDD</sequence>
<dbReference type="Pfam" id="PF09250">
    <property type="entry name" value="Prim-Pol"/>
    <property type="match status" value="1"/>
</dbReference>
<feature type="region of interest" description="Disordered" evidence="1">
    <location>
        <begin position="30"/>
        <end position="53"/>
    </location>
</feature>
<evidence type="ECO:0000313" key="4">
    <source>
        <dbReference type="Proteomes" id="UP001208690"/>
    </source>
</evidence>
<dbReference type="Pfam" id="PF19263">
    <property type="entry name" value="DUF5906"/>
    <property type="match status" value="1"/>
</dbReference>
<dbReference type="Pfam" id="PF08707">
    <property type="entry name" value="PriCT_2"/>
    <property type="match status" value="1"/>
</dbReference>
<dbReference type="SMART" id="SM00943">
    <property type="entry name" value="Prim-Pol"/>
    <property type="match status" value="1"/>
</dbReference>
<evidence type="ECO:0000256" key="1">
    <source>
        <dbReference type="SAM" id="MobiDB-lite"/>
    </source>
</evidence>
<dbReference type="Proteomes" id="UP001208690">
    <property type="component" value="Unassembled WGS sequence"/>
</dbReference>
<dbReference type="RefSeq" id="WP_263844271.1">
    <property type="nucleotide sequence ID" value="NZ_JALIEB010000006.1"/>
</dbReference>
<feature type="domain" description="DNA primase/polymerase bifunctional N-terminal" evidence="2">
    <location>
        <begin position="12"/>
        <end position="192"/>
    </location>
</feature>
<organism evidence="3 4">
    <name type="scientific">Roseobacter sinensis</name>
    <dbReference type="NCBI Taxonomy" id="2931391"/>
    <lineage>
        <taxon>Bacteria</taxon>
        <taxon>Pseudomonadati</taxon>
        <taxon>Pseudomonadota</taxon>
        <taxon>Alphaproteobacteria</taxon>
        <taxon>Rhodobacterales</taxon>
        <taxon>Roseobacteraceae</taxon>
        <taxon>Roseobacter</taxon>
    </lineage>
</organism>
<protein>
    <submittedName>
        <fullName evidence="3">Bifunctional DNA primase/polymerase</fullName>
    </submittedName>
</protein>
<dbReference type="InterPro" id="IPR014819">
    <property type="entry name" value="PriCT_2"/>
</dbReference>
<accession>A0ABT3BEE8</accession>
<dbReference type="InterPro" id="IPR015330">
    <property type="entry name" value="DNA_primase/pol_bifunc_N"/>
</dbReference>
<gene>
    <name evidence="3" type="ORF">MUB52_10945</name>
</gene>
<name>A0ABT3BEE8_9RHOB</name>
<keyword evidence="4" id="KW-1185">Reference proteome</keyword>
<evidence type="ECO:0000259" key="2">
    <source>
        <dbReference type="SMART" id="SM00943"/>
    </source>
</evidence>
<feature type="compositionally biased region" description="Basic and acidic residues" evidence="1">
    <location>
        <begin position="392"/>
        <end position="413"/>
    </location>
</feature>
<feature type="region of interest" description="Disordered" evidence="1">
    <location>
        <begin position="389"/>
        <end position="413"/>
    </location>
</feature>
<evidence type="ECO:0000313" key="3">
    <source>
        <dbReference type="EMBL" id="MCV3271945.1"/>
    </source>
</evidence>
<dbReference type="SUPFAM" id="SSF56747">
    <property type="entry name" value="Prim-pol domain"/>
    <property type="match status" value="1"/>
</dbReference>